<reference evidence="6 7" key="1">
    <citation type="journal article" date="2013" name="Genome Announc.">
        <title>Genome Sequence of Serratia plymuthica Strain S13, an Endophyte with Germination- and Plant-Growth-Promoting Activity from the Flower of Styrian Oil Pumpkin.</title>
        <authorList>
            <person name="Muller H."/>
            <person name="Furnkranz M."/>
            <person name="Grube M."/>
            <person name="Berg G."/>
        </authorList>
    </citation>
    <scope>NUCLEOTIDE SEQUENCE [LARGE SCALE GENOMIC DNA]</scope>
    <source>
        <strain evidence="6">S13</strain>
    </source>
</reference>
<dbReference type="CDD" id="cd00761">
    <property type="entry name" value="Glyco_tranf_GTA_type"/>
    <property type="match status" value="1"/>
</dbReference>
<evidence type="ECO:0000313" key="6">
    <source>
        <dbReference type="EMBL" id="AGP46928.1"/>
    </source>
</evidence>
<dbReference type="RefSeq" id="WP_006324439.1">
    <property type="nucleotide sequence ID" value="NC_021659.1"/>
</dbReference>
<organism evidence="6 7">
    <name type="scientific">Serratia plymuthica S13</name>
    <dbReference type="NCBI Taxonomy" id="1348660"/>
    <lineage>
        <taxon>Bacteria</taxon>
        <taxon>Pseudomonadati</taxon>
        <taxon>Pseudomonadota</taxon>
        <taxon>Gammaproteobacteria</taxon>
        <taxon>Enterobacterales</taxon>
        <taxon>Yersiniaceae</taxon>
        <taxon>Serratia</taxon>
    </lineage>
</organism>
<accession>S4YVK8</accession>
<dbReference type="PANTHER" id="PTHR22916:SF30">
    <property type="entry name" value="IPT_TIG DOMAIN-CONTAINING PROTEIN"/>
    <property type="match status" value="1"/>
</dbReference>
<evidence type="ECO:0000313" key="7">
    <source>
        <dbReference type="Proteomes" id="UP000014900"/>
    </source>
</evidence>
<dbReference type="PANTHER" id="PTHR22916">
    <property type="entry name" value="GLYCOSYLTRANSFERASE"/>
    <property type="match status" value="1"/>
</dbReference>
<name>S4YVK8_SERPL</name>
<sequence>MKKVLIVTPDIEGPIRNGGIGTAFTSLAVNMAKEGFDIDVLYTCGDYSESGDKNIDYWIDVYSEHNVNLRVLPSLSEVNIDAPYFRRKSYTVYDWLKNNDKYDVVISCEWQADLYYSLLSKEQGLFFEKTTFIVNTHSSTLWADEGNYQLPYDQNHMELYFMEQKVVEMADQVISPSQYLLDWMKDKKWVLPERSQVIFNCEPFSIQEEDDQLIRPRSKKNNASGVELVFFGRLETRKGLDIFLRALQSLKDNELEKVSAVTFLGKSVTSDNFNSIEHIREKTDKIKVKVNIITDYDRTQADAYIKKENVLVVIPSLVENSPYTVYESLIGGVNFIASSVGGIKELIPEENHPDIIFNPTPGELYLKIASRLDNLSIASQLSESVEEIKEKWVAKLKEDFKAREVAPGVNPEPLVTVCLVHHDRCHLLQQAIASLKTQTYSNFEVILVDDGSVKEDSHRYLNLINKEFTDRGWKIIKSSNNYLGAARNLAAKHAAGEYLIFMDDDNVAKPDEIEMFVKAAIHSGSDVLTTPSDLIYGDEFPSPFRKMKDCWLPLGADINVASFANCFGDANAMVKKDVFDSLHGFTEDYGIGHEDWEFFCRVALAGYKMQVIPEPLFWYRVANTGMLISGNKSKNNFRSYRPFMTPGNQVQYTMGLLPSFMDKINKLERDLAFYRNNGNMGDAGTLGTINEKLEFLISQQRDGWAHDRFNVLIDAVNRKNIFYRALRKCYRILKGR</sequence>
<dbReference type="EMBL" id="CP006566">
    <property type="protein sequence ID" value="AGP46928.1"/>
    <property type="molecule type" value="Genomic_DNA"/>
</dbReference>
<dbReference type="CDD" id="cd03801">
    <property type="entry name" value="GT4_PimA-like"/>
    <property type="match status" value="1"/>
</dbReference>
<dbReference type="InterPro" id="IPR028098">
    <property type="entry name" value="Glyco_trans_4-like_N"/>
</dbReference>
<evidence type="ECO:0000259" key="2">
    <source>
        <dbReference type="Pfam" id="PF00534"/>
    </source>
</evidence>
<dbReference type="Pfam" id="PF00535">
    <property type="entry name" value="Glycos_transf_2"/>
    <property type="match status" value="1"/>
</dbReference>
<protein>
    <submittedName>
        <fullName evidence="6">Glycosyl transferase family 1</fullName>
    </submittedName>
</protein>
<dbReference type="Gene3D" id="3.90.550.10">
    <property type="entry name" value="Spore Coat Polysaccharide Biosynthesis Protein SpsA, Chain A"/>
    <property type="match status" value="1"/>
</dbReference>
<dbReference type="eggNOG" id="COG1216">
    <property type="taxonomic scope" value="Bacteria"/>
</dbReference>
<dbReference type="KEGG" id="sry:M621_08240"/>
<dbReference type="SUPFAM" id="SSF53756">
    <property type="entry name" value="UDP-Glycosyltransferase/glycogen phosphorylase"/>
    <property type="match status" value="1"/>
</dbReference>
<dbReference type="SUPFAM" id="SSF53448">
    <property type="entry name" value="Nucleotide-diphospho-sugar transferases"/>
    <property type="match status" value="1"/>
</dbReference>
<proteinExistence type="predicted"/>
<dbReference type="InterPro" id="IPR029044">
    <property type="entry name" value="Nucleotide-diphossugar_trans"/>
</dbReference>
<feature type="domain" description="Glycosyltransferase subfamily 4-like N-terminal" evidence="5">
    <location>
        <begin position="18"/>
        <end position="200"/>
    </location>
</feature>
<feature type="domain" description="Galactosyltransferase C-terminal" evidence="4">
    <location>
        <begin position="564"/>
        <end position="613"/>
    </location>
</feature>
<dbReference type="InterPro" id="IPR027791">
    <property type="entry name" value="Galactosyl_T_C"/>
</dbReference>
<evidence type="ECO:0000259" key="4">
    <source>
        <dbReference type="Pfam" id="PF02709"/>
    </source>
</evidence>
<dbReference type="eggNOG" id="COG0297">
    <property type="taxonomic scope" value="Bacteria"/>
</dbReference>
<gene>
    <name evidence="6" type="ORF">M621_08240</name>
</gene>
<dbReference type="Gene3D" id="3.40.50.2000">
    <property type="entry name" value="Glycogen Phosphorylase B"/>
    <property type="match status" value="2"/>
</dbReference>
<dbReference type="PATRIC" id="fig|1348660.3.peg.1592"/>
<dbReference type="Pfam" id="PF13439">
    <property type="entry name" value="Glyco_transf_4"/>
    <property type="match status" value="1"/>
</dbReference>
<keyword evidence="1 6" id="KW-0808">Transferase</keyword>
<dbReference type="Pfam" id="PF02709">
    <property type="entry name" value="Glyco_transf_7C"/>
    <property type="match status" value="1"/>
</dbReference>
<dbReference type="GO" id="GO:0016758">
    <property type="term" value="F:hexosyltransferase activity"/>
    <property type="evidence" value="ECO:0007669"/>
    <property type="project" value="UniProtKB-ARBA"/>
</dbReference>
<evidence type="ECO:0000259" key="5">
    <source>
        <dbReference type="Pfam" id="PF13439"/>
    </source>
</evidence>
<dbReference type="InterPro" id="IPR001296">
    <property type="entry name" value="Glyco_trans_1"/>
</dbReference>
<dbReference type="InterPro" id="IPR001173">
    <property type="entry name" value="Glyco_trans_2-like"/>
</dbReference>
<evidence type="ECO:0000259" key="3">
    <source>
        <dbReference type="Pfam" id="PF00535"/>
    </source>
</evidence>
<dbReference type="Pfam" id="PF00534">
    <property type="entry name" value="Glycos_transf_1"/>
    <property type="match status" value="1"/>
</dbReference>
<dbReference type="HOGENOM" id="CLU_392726_0_0_6"/>
<dbReference type="AlphaFoldDB" id="S4YVK8"/>
<feature type="domain" description="Glycosyltransferase 2-like" evidence="3">
    <location>
        <begin position="416"/>
        <end position="546"/>
    </location>
</feature>
<feature type="domain" description="Glycosyl transferase family 1" evidence="2">
    <location>
        <begin position="223"/>
        <end position="376"/>
    </location>
</feature>
<dbReference type="Proteomes" id="UP000014900">
    <property type="component" value="Chromosome"/>
</dbReference>
<evidence type="ECO:0000256" key="1">
    <source>
        <dbReference type="ARBA" id="ARBA00022679"/>
    </source>
</evidence>